<comment type="caution">
    <text evidence="4">The sequence shown here is derived from an EMBL/GenBank/DDBJ whole genome shotgun (WGS) entry which is preliminary data.</text>
</comment>
<feature type="chain" id="PRO_5018087275" evidence="1">
    <location>
        <begin position="25"/>
        <end position="755"/>
    </location>
</feature>
<gene>
    <name evidence="4" type="ORF">D8I35_12430</name>
</gene>
<feature type="signal peptide" evidence="1">
    <location>
        <begin position="1"/>
        <end position="24"/>
    </location>
</feature>
<keyword evidence="5" id="KW-1185">Reference proteome</keyword>
<dbReference type="NCBIfam" id="TIGR01451">
    <property type="entry name" value="B_ant_repeat"/>
    <property type="match status" value="1"/>
</dbReference>
<protein>
    <submittedName>
        <fullName evidence="4">DUF11 domain-containing protein</fullName>
    </submittedName>
</protein>
<dbReference type="InterPro" id="IPR048834">
    <property type="entry name" value="SpaA_pre-album"/>
</dbReference>
<organism evidence="4 5">
    <name type="scientific">Corticibacter populi</name>
    <dbReference type="NCBI Taxonomy" id="1550736"/>
    <lineage>
        <taxon>Bacteria</taxon>
        <taxon>Pseudomonadati</taxon>
        <taxon>Pseudomonadota</taxon>
        <taxon>Betaproteobacteria</taxon>
        <taxon>Burkholderiales</taxon>
        <taxon>Comamonadaceae</taxon>
        <taxon>Corticibacter</taxon>
    </lineage>
</organism>
<keyword evidence="1" id="KW-0732">Signal</keyword>
<dbReference type="OrthoDB" id="5400913at2"/>
<feature type="domain" description="DUF11" evidence="2">
    <location>
        <begin position="653"/>
        <end position="751"/>
    </location>
</feature>
<dbReference type="Proteomes" id="UP000278006">
    <property type="component" value="Unassembled WGS sequence"/>
</dbReference>
<dbReference type="SUPFAM" id="SSF141072">
    <property type="entry name" value="CalX-like"/>
    <property type="match status" value="1"/>
</dbReference>
<dbReference type="Gene3D" id="2.60.40.10">
    <property type="entry name" value="Immunoglobulins"/>
    <property type="match status" value="1"/>
</dbReference>
<dbReference type="Pfam" id="PF20674">
    <property type="entry name" value="SpaA_3"/>
    <property type="match status" value="1"/>
</dbReference>
<dbReference type="InterPro" id="IPR038081">
    <property type="entry name" value="CalX-like_sf"/>
</dbReference>
<dbReference type="EMBL" id="RDQO01000003">
    <property type="protein sequence ID" value="RMX05945.1"/>
    <property type="molecule type" value="Genomic_DNA"/>
</dbReference>
<sequence>MTGMKKHAASSLALLALLALPASAQVKRTFTNLSFESPNLVSAGCRVYIPQQFVEGWNSDHPNRAAQTSGTCTVPAGFSGASGAILELWRGPRNNNSGGAVTGRTGAQFAELNADAASRIYQDICLINGENVNYFFSHRGRYSASVRDVMTMLVGTGANSEIVTVSTTNTGAYDPPVSHQGSAQAPSLYGGGWVDYRGQFTYQGPSGLTNIGFEAVSAAGGIQQGNFLDDIQVELAPFVDFPQVSSSTPESSTSNVPTLRVNGTLAASVTVDVKITGGTAQLGVDYQFASGAVVINGDTLRITIPAGTYNWSGTGQFPLPIQVINNTAVDGNRNLQFTIQPAQANQYLLASSSSCGGSVNTGWNYTIADDDASVVVTKEVTSTSQVGDDPALHDVVYTIEVNNPSATNTATYSLVDRPGMDSDVSITAASYTVNGGGANALSPLTGSPIEWTLASGVTLAAGATNTYQLTARVRIARGGSVGNDACTGAAGNGLFNQAEAIVAGVTGALVGSACTPTPTPVWVTLAKSLEGRSVAGDQIAVRIYAGGIQRAEVQTSGTSVPQTVSTVVQVFQPGSLIGFGDVVGPNGSFASGAHSPAAYDVAIACSNANTGSATVLPSGAGTDEGTRQFWGQFGTHAGDDISCMITNKLPTADLSIVKTVSSSAAPVGGTVTFKLVVANAGPANASNVVVRDPAVDGLDCVAAPACSVLDGAAACPASPSIDALQGATGLVIPAMNAGGSVELTLVCTVTAPTTP</sequence>
<dbReference type="InterPro" id="IPR013783">
    <property type="entry name" value="Ig-like_fold"/>
</dbReference>
<dbReference type="Gene3D" id="2.60.40.2030">
    <property type="match status" value="1"/>
</dbReference>
<evidence type="ECO:0000259" key="2">
    <source>
        <dbReference type="Pfam" id="PF01345"/>
    </source>
</evidence>
<dbReference type="Pfam" id="PF01345">
    <property type="entry name" value="DUF11"/>
    <property type="match status" value="1"/>
</dbReference>
<name>A0A3M6QSD8_9BURK</name>
<evidence type="ECO:0000256" key="1">
    <source>
        <dbReference type="SAM" id="SignalP"/>
    </source>
</evidence>
<dbReference type="RefSeq" id="WP_122229696.1">
    <property type="nucleotide sequence ID" value="NZ_RDQO01000003.1"/>
</dbReference>
<dbReference type="AlphaFoldDB" id="A0A3M6QSD8"/>
<dbReference type="InterPro" id="IPR001434">
    <property type="entry name" value="OmcB-like_DUF11"/>
</dbReference>
<reference evidence="4 5" key="1">
    <citation type="submission" date="2018-10" db="EMBL/GenBank/DDBJ databases">
        <title>Draft genome of Cortibacter populi DSM10536.</title>
        <authorList>
            <person name="Bernier A.-M."/>
            <person name="Bernard K."/>
        </authorList>
    </citation>
    <scope>NUCLEOTIDE SEQUENCE [LARGE SCALE GENOMIC DNA]</scope>
    <source>
        <strain evidence="4 5">DSM 105136</strain>
    </source>
</reference>
<evidence type="ECO:0000259" key="3">
    <source>
        <dbReference type="Pfam" id="PF20674"/>
    </source>
</evidence>
<dbReference type="InterPro" id="IPR047589">
    <property type="entry name" value="DUF11_rpt"/>
</dbReference>
<evidence type="ECO:0000313" key="4">
    <source>
        <dbReference type="EMBL" id="RMX05945.1"/>
    </source>
</evidence>
<evidence type="ECO:0000313" key="5">
    <source>
        <dbReference type="Proteomes" id="UP000278006"/>
    </source>
</evidence>
<feature type="domain" description="SpaA-like prealbumin fold" evidence="3">
    <location>
        <begin position="523"/>
        <end position="648"/>
    </location>
</feature>
<accession>A0A3M6QSD8</accession>
<proteinExistence type="predicted"/>